<feature type="domain" description="BD-FAE-like" evidence="3">
    <location>
        <begin position="76"/>
        <end position="290"/>
    </location>
</feature>
<protein>
    <submittedName>
        <fullName evidence="4">Unannotated protein</fullName>
    </submittedName>
</protein>
<accession>A0A6J7MWZ5</accession>
<dbReference type="EMBL" id="CAFBOG010000097">
    <property type="protein sequence ID" value="CAB4982863.1"/>
    <property type="molecule type" value="Genomic_DNA"/>
</dbReference>
<dbReference type="PANTHER" id="PTHR48081">
    <property type="entry name" value="AB HYDROLASE SUPERFAMILY PROTEIN C4A8.06C"/>
    <property type="match status" value="1"/>
</dbReference>
<gene>
    <name evidence="4" type="ORF">UFOPK3914_01118</name>
</gene>
<dbReference type="PROSITE" id="PS01173">
    <property type="entry name" value="LIPASE_GDXG_HIS"/>
    <property type="match status" value="1"/>
</dbReference>
<dbReference type="AlphaFoldDB" id="A0A6J7MWZ5"/>
<dbReference type="InterPro" id="IPR049492">
    <property type="entry name" value="BD-FAE-like_dom"/>
</dbReference>
<dbReference type="PANTHER" id="PTHR48081:SF6">
    <property type="entry name" value="PEPTIDASE S9 PROLYL OLIGOPEPTIDASE CATALYTIC DOMAIN-CONTAINING PROTEIN"/>
    <property type="match status" value="1"/>
</dbReference>
<organism evidence="4">
    <name type="scientific">freshwater metagenome</name>
    <dbReference type="NCBI Taxonomy" id="449393"/>
    <lineage>
        <taxon>unclassified sequences</taxon>
        <taxon>metagenomes</taxon>
        <taxon>ecological metagenomes</taxon>
    </lineage>
</organism>
<dbReference type="PROSITE" id="PS51257">
    <property type="entry name" value="PROKAR_LIPOPROTEIN"/>
    <property type="match status" value="1"/>
</dbReference>
<dbReference type="Gene3D" id="3.40.50.1820">
    <property type="entry name" value="alpha/beta hydrolase"/>
    <property type="match status" value="1"/>
</dbReference>
<dbReference type="GO" id="GO:0016787">
    <property type="term" value="F:hydrolase activity"/>
    <property type="evidence" value="ECO:0007669"/>
    <property type="project" value="UniProtKB-KW"/>
</dbReference>
<proteinExistence type="inferred from homology"/>
<evidence type="ECO:0000259" key="3">
    <source>
        <dbReference type="Pfam" id="PF20434"/>
    </source>
</evidence>
<sequence length="336" mass="35640">MPTWPRPRLFHLLALFAMVAATISGCGFIEDPDAPAPKLPLPPETNIAYGPDLGCTDANGSPTGAPASDCGGAQQLDIYRSPQPGPNPVLLWFHGGGFVAGDKAGDVSAYLEAALNDGWDILAVDYRLTTSTGENEFPTAIQDAKRAVRWVKANAEEQDWDPNNVAAMGESAGGNIAAMLAASTNQAELEPTDLPAELSGSATAPIDSTVIASIALIPVTDLTLFAQNDVWGDLVNRYVGCSSDSKLCEAGYQLGSVQTHVTPQSRPLLSLHGINDPLAAPQQGVLLREAYSAAGIPERFRQVVVSDGPERYQGHEVDYKRFVGDFVEFFNAAKTT</sequence>
<dbReference type="InterPro" id="IPR029058">
    <property type="entry name" value="AB_hydrolase_fold"/>
</dbReference>
<name>A0A6J7MWZ5_9ZZZZ</name>
<reference evidence="4" key="1">
    <citation type="submission" date="2020-05" db="EMBL/GenBank/DDBJ databases">
        <authorList>
            <person name="Chiriac C."/>
            <person name="Salcher M."/>
            <person name="Ghai R."/>
            <person name="Kavagutti S V."/>
        </authorList>
    </citation>
    <scope>NUCLEOTIDE SEQUENCE</scope>
</reference>
<comment type="similarity">
    <text evidence="1">Belongs to the 'GDXG' lipolytic enzyme family.</text>
</comment>
<dbReference type="InterPro" id="IPR050300">
    <property type="entry name" value="GDXG_lipolytic_enzyme"/>
</dbReference>
<keyword evidence="2" id="KW-0378">Hydrolase</keyword>
<dbReference type="Pfam" id="PF20434">
    <property type="entry name" value="BD-FAE"/>
    <property type="match status" value="1"/>
</dbReference>
<dbReference type="InterPro" id="IPR002168">
    <property type="entry name" value="Lipase_GDXG_HIS_AS"/>
</dbReference>
<evidence type="ECO:0000313" key="4">
    <source>
        <dbReference type="EMBL" id="CAB4982863.1"/>
    </source>
</evidence>
<dbReference type="SUPFAM" id="SSF53474">
    <property type="entry name" value="alpha/beta-Hydrolases"/>
    <property type="match status" value="1"/>
</dbReference>
<evidence type="ECO:0000256" key="2">
    <source>
        <dbReference type="ARBA" id="ARBA00022801"/>
    </source>
</evidence>
<evidence type="ECO:0000256" key="1">
    <source>
        <dbReference type="ARBA" id="ARBA00010515"/>
    </source>
</evidence>